<dbReference type="NCBIfam" id="TIGR01845">
    <property type="entry name" value="outer_NodT"/>
    <property type="match status" value="1"/>
</dbReference>
<evidence type="ECO:0000256" key="4">
    <source>
        <dbReference type="SAM" id="MobiDB-lite"/>
    </source>
</evidence>
<reference evidence="5 6" key="1">
    <citation type="journal article" date="2009" name="Appl. Environ. Microbiol.">
        <title>Three genomes from the phylum Acidobacteria provide insight into the lifestyles of these microorganisms in soils.</title>
        <authorList>
            <person name="Ward N.L."/>
            <person name="Challacombe J.F."/>
            <person name="Janssen P.H."/>
            <person name="Henrissat B."/>
            <person name="Coutinho P.M."/>
            <person name="Wu M."/>
            <person name="Xie G."/>
            <person name="Haft D.H."/>
            <person name="Sait M."/>
            <person name="Badger J."/>
            <person name="Barabote R.D."/>
            <person name="Bradley B."/>
            <person name="Brettin T.S."/>
            <person name="Brinkac L.M."/>
            <person name="Bruce D."/>
            <person name="Creasy T."/>
            <person name="Daugherty S.C."/>
            <person name="Davidsen T.M."/>
            <person name="DeBoy R.T."/>
            <person name="Detter J.C."/>
            <person name="Dodson R.J."/>
            <person name="Durkin A.S."/>
            <person name="Ganapathy A."/>
            <person name="Gwinn-Giglio M."/>
            <person name="Han C.S."/>
            <person name="Khouri H."/>
            <person name="Kiss H."/>
            <person name="Kothari S.P."/>
            <person name="Madupu R."/>
            <person name="Nelson K.E."/>
            <person name="Nelson W.C."/>
            <person name="Paulsen I."/>
            <person name="Penn K."/>
            <person name="Ren Q."/>
            <person name="Rosovitz M.J."/>
            <person name="Selengut J.D."/>
            <person name="Shrivastava S."/>
            <person name="Sullivan S.A."/>
            <person name="Tapia R."/>
            <person name="Thompson L.S."/>
            <person name="Watkins K.L."/>
            <person name="Yang Q."/>
            <person name="Yu C."/>
            <person name="Zafar N."/>
            <person name="Zhou L."/>
            <person name="Kuske C.R."/>
        </authorList>
    </citation>
    <scope>NUCLEOTIDE SEQUENCE [LARGE SCALE GENOMIC DNA]</scope>
    <source>
        <strain evidence="5 6">Ellin345</strain>
    </source>
</reference>
<keyword evidence="3" id="KW-0175">Coiled coil</keyword>
<dbReference type="Pfam" id="PF02321">
    <property type="entry name" value="OEP"/>
    <property type="match status" value="2"/>
</dbReference>
<dbReference type="KEGG" id="aba:Acid345_2832"/>
<dbReference type="OrthoDB" id="9770517at2"/>
<feature type="coiled-coil region" evidence="3">
    <location>
        <begin position="400"/>
        <end position="430"/>
    </location>
</feature>
<keyword evidence="2 5" id="KW-0449">Lipoprotein</keyword>
<proteinExistence type="inferred from homology"/>
<gene>
    <name evidence="5" type="ordered locus">Acid345_2832</name>
</gene>
<evidence type="ECO:0000256" key="1">
    <source>
        <dbReference type="ARBA" id="ARBA00007613"/>
    </source>
</evidence>
<organism evidence="5 6">
    <name type="scientific">Koribacter versatilis (strain Ellin345)</name>
    <dbReference type="NCBI Taxonomy" id="204669"/>
    <lineage>
        <taxon>Bacteria</taxon>
        <taxon>Pseudomonadati</taxon>
        <taxon>Acidobacteriota</taxon>
        <taxon>Terriglobia</taxon>
        <taxon>Terriglobales</taxon>
        <taxon>Candidatus Korobacteraceae</taxon>
        <taxon>Candidatus Korobacter</taxon>
    </lineage>
</organism>
<dbReference type="GO" id="GO:0015562">
    <property type="term" value="F:efflux transmembrane transporter activity"/>
    <property type="evidence" value="ECO:0007669"/>
    <property type="project" value="InterPro"/>
</dbReference>
<feature type="region of interest" description="Disordered" evidence="4">
    <location>
        <begin position="490"/>
        <end position="520"/>
    </location>
</feature>
<sequence>MNFKFRKIATTLPLLAMACLSACVVGPKYHKPAVDAPPSYKEATPSAQSAQPAPGAPAPTWQPASPNDAMLKGKWWEIYNDADLNKLEEEVNVSNQSVKAAEASFLGARALVKQARAAYFPTIGVSPSITATRQLSVDSNGKVTGGTGTDFDFPANAAWVPDIWGKVRNQVRAQASAAQMSAADLENIRLSLQVEVANNYFQLRSQDALKDLLDATVKAYQESVDLTQALYETGIDSQESVLQAETQLATAQAQDTNVGILRAQYEHAIAMLIGKPASQFSLAHLPLSSEPPSIPIGVPSNLLERRPDIASAERSMEQSNALIGVAVAAYYPNVTLSGTFGFRNTSIADWFTWPSHYWSVGPQLAQTIFEGGLRKATVVQAQAQYDQSVANYRQTVLTAFQQVEDNLAALRILSQEVQQQAAAVDFAQKNLNLAIDRYKLGIDPYLNVLTAQTTLFSNQQGLVQLKLQQMNASAQLIEALGGGWDTSLLPSKKDVQSLGPVQTNPAPPSQSGQNQTPPTR</sequence>
<feature type="signal peptide" evidence="2">
    <location>
        <begin position="1"/>
        <end position="22"/>
    </location>
</feature>
<evidence type="ECO:0000256" key="3">
    <source>
        <dbReference type="SAM" id="Coils"/>
    </source>
</evidence>
<keyword evidence="2" id="KW-0732">Signal</keyword>
<dbReference type="eggNOG" id="COG1538">
    <property type="taxonomic scope" value="Bacteria"/>
</dbReference>
<dbReference type="Gene3D" id="1.20.1600.10">
    <property type="entry name" value="Outer membrane efflux proteins (OEP)"/>
    <property type="match status" value="1"/>
</dbReference>
<dbReference type="STRING" id="204669.Acid345_2832"/>
<keyword evidence="6" id="KW-1185">Reference proteome</keyword>
<dbReference type="InterPro" id="IPR003423">
    <property type="entry name" value="OMP_efflux"/>
</dbReference>
<comment type="similarity">
    <text evidence="1 2">Belongs to the outer membrane factor (OMF) (TC 1.B.17) family.</text>
</comment>
<keyword evidence="2" id="KW-0812">Transmembrane</keyword>
<comment type="subcellular location">
    <subcellularLocation>
        <location evidence="2">Cell membrane</location>
        <topology evidence="2">Lipid-anchor</topology>
    </subcellularLocation>
</comment>
<dbReference type="Gene3D" id="2.20.200.10">
    <property type="entry name" value="Outer membrane efflux proteins (OEP)"/>
    <property type="match status" value="1"/>
</dbReference>
<protein>
    <submittedName>
        <fullName evidence="5">RND efflux system, outer membrane lipoprotein, NodT</fullName>
    </submittedName>
</protein>
<feature type="compositionally biased region" description="Polar residues" evidence="4">
    <location>
        <begin position="499"/>
        <end position="520"/>
    </location>
</feature>
<dbReference type="InterPro" id="IPR010131">
    <property type="entry name" value="MdtP/NodT-like"/>
</dbReference>
<evidence type="ECO:0000313" key="5">
    <source>
        <dbReference type="EMBL" id="ABF41833.1"/>
    </source>
</evidence>
<feature type="compositionally biased region" description="Low complexity" evidence="4">
    <location>
        <begin position="43"/>
        <end position="64"/>
    </location>
</feature>
<evidence type="ECO:0000313" key="6">
    <source>
        <dbReference type="Proteomes" id="UP000002432"/>
    </source>
</evidence>
<name>Q1IMR7_KORVE</name>
<dbReference type="HOGENOM" id="CLU_012817_13_1_0"/>
<evidence type="ECO:0000256" key="2">
    <source>
        <dbReference type="RuleBase" id="RU362097"/>
    </source>
</evidence>
<dbReference type="EnsemblBacteria" id="ABF41833">
    <property type="protein sequence ID" value="ABF41833"/>
    <property type="gene ID" value="Acid345_2832"/>
</dbReference>
<feature type="chain" id="PRO_5001442064" evidence="2">
    <location>
        <begin position="23"/>
        <end position="520"/>
    </location>
</feature>
<dbReference type="Proteomes" id="UP000002432">
    <property type="component" value="Chromosome"/>
</dbReference>
<dbReference type="PANTHER" id="PTHR30203">
    <property type="entry name" value="OUTER MEMBRANE CATION EFFLUX PROTEIN"/>
    <property type="match status" value="1"/>
</dbReference>
<keyword evidence="2" id="KW-0564">Palmitate</keyword>
<dbReference type="PANTHER" id="PTHR30203:SF33">
    <property type="entry name" value="BLR4455 PROTEIN"/>
    <property type="match status" value="1"/>
</dbReference>
<keyword evidence="2" id="KW-1134">Transmembrane beta strand</keyword>
<keyword evidence="2" id="KW-0472">Membrane</keyword>
<dbReference type="GO" id="GO:0005886">
    <property type="term" value="C:plasma membrane"/>
    <property type="evidence" value="ECO:0007669"/>
    <property type="project" value="UniProtKB-SubCell"/>
</dbReference>
<feature type="region of interest" description="Disordered" evidence="4">
    <location>
        <begin position="36"/>
        <end position="66"/>
    </location>
</feature>
<dbReference type="EMBL" id="CP000360">
    <property type="protein sequence ID" value="ABF41833.1"/>
    <property type="molecule type" value="Genomic_DNA"/>
</dbReference>
<accession>Q1IMR7</accession>
<dbReference type="AlphaFoldDB" id="Q1IMR7"/>
<dbReference type="SUPFAM" id="SSF56954">
    <property type="entry name" value="Outer membrane efflux proteins (OEP)"/>
    <property type="match status" value="1"/>
</dbReference>
<dbReference type="PROSITE" id="PS51257">
    <property type="entry name" value="PROKAR_LIPOPROTEIN"/>
    <property type="match status" value="1"/>
</dbReference>